<dbReference type="PANTHER" id="PTHR42930:SF3">
    <property type="entry name" value="PHOSPHATE-SPECIFIC TRANSPORT SYSTEM ACCESSORY PROTEIN PHOU"/>
    <property type="match status" value="1"/>
</dbReference>
<evidence type="ECO:0000256" key="6">
    <source>
        <dbReference type="ARBA" id="ARBA00022592"/>
    </source>
</evidence>
<comment type="similarity">
    <text evidence="2 7">Belongs to the PhoU family.</text>
</comment>
<evidence type="ECO:0000256" key="5">
    <source>
        <dbReference type="ARBA" id="ARBA00022490"/>
    </source>
</evidence>
<keyword evidence="5 7" id="KW-0963">Cytoplasm</keyword>
<comment type="caution">
    <text evidence="9">The sequence shown here is derived from an EMBL/GenBank/DDBJ whole genome shotgun (WGS) entry which is preliminary data.</text>
</comment>
<name>A0A0R2D442_9LACO</name>
<evidence type="ECO:0000256" key="3">
    <source>
        <dbReference type="ARBA" id="ARBA00011738"/>
    </source>
</evidence>
<comment type="function">
    <text evidence="7">Plays a role in the regulation of phosphate uptake.</text>
</comment>
<dbReference type="Gene3D" id="1.20.58.220">
    <property type="entry name" value="Phosphate transport system protein phou homolog 2, domain 2"/>
    <property type="match status" value="1"/>
</dbReference>
<proteinExistence type="inferred from homology"/>
<dbReference type="AlphaFoldDB" id="A0A0R2D442"/>
<dbReference type="InterPro" id="IPR038078">
    <property type="entry name" value="PhoU-like_sf"/>
</dbReference>
<dbReference type="InterPro" id="IPR026022">
    <property type="entry name" value="PhoU_dom"/>
</dbReference>
<gene>
    <name evidence="9" type="ORF">FC24_GL000817</name>
</gene>
<dbReference type="RefSeq" id="WP_057873563.1">
    <property type="nucleotide sequence ID" value="NZ_AYYI01000023.1"/>
</dbReference>
<dbReference type="InterPro" id="IPR028366">
    <property type="entry name" value="PhoU"/>
</dbReference>
<comment type="subunit">
    <text evidence="3 7">Homodimer.</text>
</comment>
<evidence type="ECO:0000256" key="1">
    <source>
        <dbReference type="ARBA" id="ARBA00004496"/>
    </source>
</evidence>
<dbReference type="GO" id="GO:0006817">
    <property type="term" value="P:phosphate ion transport"/>
    <property type="evidence" value="ECO:0007669"/>
    <property type="project" value="UniProtKB-KW"/>
</dbReference>
<dbReference type="GO" id="GO:0045936">
    <property type="term" value="P:negative regulation of phosphate metabolic process"/>
    <property type="evidence" value="ECO:0007669"/>
    <property type="project" value="InterPro"/>
</dbReference>
<dbReference type="PATRIC" id="fig|1423796.3.peg.835"/>
<dbReference type="NCBIfam" id="TIGR02135">
    <property type="entry name" value="phoU_full"/>
    <property type="match status" value="1"/>
</dbReference>
<protein>
    <recommendedName>
        <fullName evidence="7">Phosphate-specific transport system accessory protein PhoU</fullName>
    </recommendedName>
</protein>
<dbReference type="STRING" id="1423796.FC24_GL000817"/>
<feature type="domain" description="PhoU" evidence="8">
    <location>
        <begin position="17"/>
        <end position="103"/>
    </location>
</feature>
<reference evidence="9 10" key="1">
    <citation type="journal article" date="2015" name="Genome Announc.">
        <title>Expanding the biotechnology potential of lactobacilli through comparative genomics of 213 strains and associated genera.</title>
        <authorList>
            <person name="Sun Z."/>
            <person name="Harris H.M."/>
            <person name="McCann A."/>
            <person name="Guo C."/>
            <person name="Argimon S."/>
            <person name="Zhang W."/>
            <person name="Yang X."/>
            <person name="Jeffery I.B."/>
            <person name="Cooney J.C."/>
            <person name="Kagawa T.F."/>
            <person name="Liu W."/>
            <person name="Song Y."/>
            <person name="Salvetti E."/>
            <person name="Wrobel A."/>
            <person name="Rasinkangas P."/>
            <person name="Parkhill J."/>
            <person name="Rea M.C."/>
            <person name="O'Sullivan O."/>
            <person name="Ritari J."/>
            <person name="Douillard F.P."/>
            <person name="Paul Ross R."/>
            <person name="Yang R."/>
            <person name="Briner A.E."/>
            <person name="Felis G.E."/>
            <person name="de Vos W.M."/>
            <person name="Barrangou R."/>
            <person name="Klaenhammer T.R."/>
            <person name="Caufield P.W."/>
            <person name="Cui Y."/>
            <person name="Zhang H."/>
            <person name="O'Toole P.W."/>
        </authorList>
    </citation>
    <scope>NUCLEOTIDE SEQUENCE [LARGE SCALE GENOMIC DNA]</scope>
    <source>
        <strain evidence="9 10">DSM 20253</strain>
    </source>
</reference>
<feature type="domain" description="PhoU" evidence="8">
    <location>
        <begin position="120"/>
        <end position="205"/>
    </location>
</feature>
<keyword evidence="4 7" id="KW-0813">Transport</keyword>
<evidence type="ECO:0000313" key="10">
    <source>
        <dbReference type="Proteomes" id="UP000051638"/>
    </source>
</evidence>
<evidence type="ECO:0000256" key="4">
    <source>
        <dbReference type="ARBA" id="ARBA00022448"/>
    </source>
</evidence>
<evidence type="ECO:0000313" key="9">
    <source>
        <dbReference type="EMBL" id="KRM98863.1"/>
    </source>
</evidence>
<dbReference type="SUPFAM" id="SSF109755">
    <property type="entry name" value="PhoU-like"/>
    <property type="match status" value="1"/>
</dbReference>
<dbReference type="FunFam" id="1.20.58.220:FF:000004">
    <property type="entry name" value="Phosphate-specific transport system accessory protein PhoU"/>
    <property type="match status" value="1"/>
</dbReference>
<dbReference type="GO" id="GO:0030643">
    <property type="term" value="P:intracellular phosphate ion homeostasis"/>
    <property type="evidence" value="ECO:0007669"/>
    <property type="project" value="InterPro"/>
</dbReference>
<dbReference type="EMBL" id="AYYI01000023">
    <property type="protein sequence ID" value="KRM98863.1"/>
    <property type="molecule type" value="Genomic_DNA"/>
</dbReference>
<dbReference type="PIRSF" id="PIRSF003107">
    <property type="entry name" value="PhoU"/>
    <property type="match status" value="1"/>
</dbReference>
<keyword evidence="6 7" id="KW-0592">Phosphate transport</keyword>
<dbReference type="OrthoDB" id="9814256at2"/>
<sequence>MREIFSQELNDLHVCFSEMGMLVNQAVYNSVKAFVNHDRELALKVIRNDVVINECEVDIERRSFEIIALQQPVTRDLRMIVTIMKASSDLERMGDHAVSIAKSTIRVKGNRRVPEIEAAIATMAEIVKKMVEAVLDAYVKRDDRRARKIAQHDQQVNEAFQRIYERCITEMQQNPDTVIGSTDYLLVSTYLERVGDYVTNICEWIVYLKTNKLIELNVNNKETL</sequence>
<evidence type="ECO:0000256" key="2">
    <source>
        <dbReference type="ARBA" id="ARBA00008107"/>
    </source>
</evidence>
<evidence type="ECO:0000256" key="7">
    <source>
        <dbReference type="PIRNR" id="PIRNR003107"/>
    </source>
</evidence>
<comment type="subcellular location">
    <subcellularLocation>
        <location evidence="1 7">Cytoplasm</location>
    </subcellularLocation>
</comment>
<accession>A0A0R2D442</accession>
<dbReference type="PANTHER" id="PTHR42930">
    <property type="entry name" value="PHOSPHATE-SPECIFIC TRANSPORT SYSTEM ACCESSORY PROTEIN PHOU"/>
    <property type="match status" value="1"/>
</dbReference>
<organism evidence="9 10">
    <name type="scientific">Loigolactobacillus rennini DSM 20253</name>
    <dbReference type="NCBI Taxonomy" id="1423796"/>
    <lineage>
        <taxon>Bacteria</taxon>
        <taxon>Bacillati</taxon>
        <taxon>Bacillota</taxon>
        <taxon>Bacilli</taxon>
        <taxon>Lactobacillales</taxon>
        <taxon>Lactobacillaceae</taxon>
        <taxon>Loigolactobacillus</taxon>
    </lineage>
</organism>
<evidence type="ECO:0000259" key="8">
    <source>
        <dbReference type="Pfam" id="PF01895"/>
    </source>
</evidence>
<dbReference type="GO" id="GO:0005737">
    <property type="term" value="C:cytoplasm"/>
    <property type="evidence" value="ECO:0007669"/>
    <property type="project" value="UniProtKB-SubCell"/>
</dbReference>
<dbReference type="Proteomes" id="UP000051638">
    <property type="component" value="Unassembled WGS sequence"/>
</dbReference>
<dbReference type="Pfam" id="PF01895">
    <property type="entry name" value="PhoU"/>
    <property type="match status" value="2"/>
</dbReference>
<keyword evidence="10" id="KW-1185">Reference proteome</keyword>